<organism evidence="1 2">
    <name type="scientific">Pseudacidovorax intermedius</name>
    <dbReference type="NCBI Taxonomy" id="433924"/>
    <lineage>
        <taxon>Bacteria</taxon>
        <taxon>Pseudomonadati</taxon>
        <taxon>Pseudomonadota</taxon>
        <taxon>Betaproteobacteria</taxon>
        <taxon>Burkholderiales</taxon>
        <taxon>Comamonadaceae</taxon>
        <taxon>Pseudacidovorax</taxon>
    </lineage>
</organism>
<gene>
    <name evidence="1" type="ORF">DFR41_11697</name>
</gene>
<reference evidence="1 2" key="1">
    <citation type="submission" date="2018-07" db="EMBL/GenBank/DDBJ databases">
        <title>Genomic Encyclopedia of Type Strains, Phase IV (KMG-IV): sequencing the most valuable type-strain genomes for metagenomic binning, comparative biology and taxonomic classification.</title>
        <authorList>
            <person name="Goeker M."/>
        </authorList>
    </citation>
    <scope>NUCLEOTIDE SEQUENCE [LARGE SCALE GENOMIC DNA]</scope>
    <source>
        <strain evidence="1 2">DSM 21352</strain>
    </source>
</reference>
<name>A0A370F565_9BURK</name>
<evidence type="ECO:0000313" key="2">
    <source>
        <dbReference type="Proteomes" id="UP000255265"/>
    </source>
</evidence>
<dbReference type="Proteomes" id="UP000255265">
    <property type="component" value="Unassembled WGS sequence"/>
</dbReference>
<dbReference type="Pfam" id="PF12244">
    <property type="entry name" value="DUF3606"/>
    <property type="match status" value="1"/>
</dbReference>
<dbReference type="AlphaFoldDB" id="A0A370F565"/>
<keyword evidence="2" id="KW-1185">Reference proteome</keyword>
<proteinExistence type="predicted"/>
<sequence length="66" mass="7498">MHSMEKYLAEEPFALRRSERSDININDRIETRHYAQELGVDEQRLIGAVERAGLSGRAVQAHLGCC</sequence>
<protein>
    <submittedName>
        <fullName evidence="1">Uncharacterized protein DUF3606</fullName>
    </submittedName>
</protein>
<dbReference type="InterPro" id="IPR022037">
    <property type="entry name" value="DUF3606"/>
</dbReference>
<dbReference type="STRING" id="433924.NS331_01075"/>
<accession>A0A370F565</accession>
<evidence type="ECO:0000313" key="1">
    <source>
        <dbReference type="EMBL" id="RDI17770.1"/>
    </source>
</evidence>
<dbReference type="EMBL" id="QQAV01000016">
    <property type="protein sequence ID" value="RDI17770.1"/>
    <property type="molecule type" value="Genomic_DNA"/>
</dbReference>
<dbReference type="RefSeq" id="WP_170159474.1">
    <property type="nucleotide sequence ID" value="NZ_QQAV01000016.1"/>
</dbReference>
<comment type="caution">
    <text evidence="1">The sequence shown here is derived from an EMBL/GenBank/DDBJ whole genome shotgun (WGS) entry which is preliminary data.</text>
</comment>